<gene>
    <name evidence="1" type="ORF">HNY73_007311</name>
</gene>
<dbReference type="AlphaFoldDB" id="A0A8T0FEI6"/>
<reference evidence="1" key="2">
    <citation type="submission" date="2020-06" db="EMBL/GenBank/DDBJ databases">
        <authorList>
            <person name="Sheffer M."/>
        </authorList>
    </citation>
    <scope>NUCLEOTIDE SEQUENCE</scope>
</reference>
<accession>A0A8T0FEI6</accession>
<keyword evidence="2" id="KW-1185">Reference proteome</keyword>
<dbReference type="Proteomes" id="UP000807504">
    <property type="component" value="Unassembled WGS sequence"/>
</dbReference>
<organism evidence="1 2">
    <name type="scientific">Argiope bruennichi</name>
    <name type="common">Wasp spider</name>
    <name type="synonym">Aranea bruennichi</name>
    <dbReference type="NCBI Taxonomy" id="94029"/>
    <lineage>
        <taxon>Eukaryota</taxon>
        <taxon>Metazoa</taxon>
        <taxon>Ecdysozoa</taxon>
        <taxon>Arthropoda</taxon>
        <taxon>Chelicerata</taxon>
        <taxon>Arachnida</taxon>
        <taxon>Araneae</taxon>
        <taxon>Araneomorphae</taxon>
        <taxon>Entelegynae</taxon>
        <taxon>Araneoidea</taxon>
        <taxon>Araneidae</taxon>
        <taxon>Argiope</taxon>
    </lineage>
</organism>
<name>A0A8T0FEI6_ARGBR</name>
<evidence type="ECO:0000313" key="1">
    <source>
        <dbReference type="EMBL" id="KAF8789371.1"/>
    </source>
</evidence>
<comment type="caution">
    <text evidence="1">The sequence shown here is derived from an EMBL/GenBank/DDBJ whole genome shotgun (WGS) entry which is preliminary data.</text>
</comment>
<dbReference type="EMBL" id="JABXBU010000012">
    <property type="protein sequence ID" value="KAF8789371.1"/>
    <property type="molecule type" value="Genomic_DNA"/>
</dbReference>
<proteinExistence type="predicted"/>
<evidence type="ECO:0000313" key="2">
    <source>
        <dbReference type="Proteomes" id="UP000807504"/>
    </source>
</evidence>
<protein>
    <submittedName>
        <fullName evidence="1">Uncharacterized protein</fullName>
    </submittedName>
</protein>
<sequence length="133" mass="15347">MASVVKKPLPQSLSNYITFIKEMTDYIRALQQFVSELLPKLDEIKRTLLEKKSAVEELQKYLKPRKSKNKFKAKTFRSSRARKGPMEDLKQLGLSMFAAIQMKRRSEFLIRRILGLIGTWSSPGIVTDLLNNS</sequence>
<reference evidence="1" key="1">
    <citation type="journal article" date="2020" name="bioRxiv">
        <title>Chromosome-level reference genome of the European wasp spider Argiope bruennichi: a resource for studies on range expansion and evolutionary adaptation.</title>
        <authorList>
            <person name="Sheffer M.M."/>
            <person name="Hoppe A."/>
            <person name="Krehenwinkel H."/>
            <person name="Uhl G."/>
            <person name="Kuss A.W."/>
            <person name="Jensen L."/>
            <person name="Jensen C."/>
            <person name="Gillespie R.G."/>
            <person name="Hoff K.J."/>
            <person name="Prost S."/>
        </authorList>
    </citation>
    <scope>NUCLEOTIDE SEQUENCE</scope>
</reference>